<dbReference type="GO" id="GO:1902387">
    <property type="term" value="F:ceramide 1-phosphate binding"/>
    <property type="evidence" value="ECO:0007669"/>
    <property type="project" value="TreeGrafter"/>
</dbReference>
<evidence type="ECO:0000256" key="2">
    <source>
        <dbReference type="ARBA" id="ARBA00007148"/>
    </source>
</evidence>
<dbReference type="Proteomes" id="UP000052978">
    <property type="component" value="Unassembled WGS sequence"/>
</dbReference>
<evidence type="ECO:0000256" key="3">
    <source>
        <dbReference type="ARBA" id="ARBA00022448"/>
    </source>
</evidence>
<dbReference type="EMBL" id="KE164519">
    <property type="protein sequence ID" value="EPQ18340.1"/>
    <property type="molecule type" value="Genomic_DNA"/>
</dbReference>
<keyword evidence="4" id="KW-0963">Cytoplasm</keyword>
<evidence type="ECO:0000313" key="10">
    <source>
        <dbReference type="EMBL" id="EPQ18340.1"/>
    </source>
</evidence>
<organism evidence="10 11">
    <name type="scientific">Myotis brandtii</name>
    <name type="common">Brandt's bat</name>
    <dbReference type="NCBI Taxonomy" id="109478"/>
    <lineage>
        <taxon>Eukaryota</taxon>
        <taxon>Metazoa</taxon>
        <taxon>Chordata</taxon>
        <taxon>Craniata</taxon>
        <taxon>Vertebrata</taxon>
        <taxon>Euteleostomi</taxon>
        <taxon>Mammalia</taxon>
        <taxon>Eutheria</taxon>
        <taxon>Laurasiatheria</taxon>
        <taxon>Chiroptera</taxon>
        <taxon>Yangochiroptera</taxon>
        <taxon>Vespertilionidae</taxon>
        <taxon>Myotis</taxon>
    </lineage>
</organism>
<evidence type="ECO:0000313" key="11">
    <source>
        <dbReference type="Proteomes" id="UP000052978"/>
    </source>
</evidence>
<keyword evidence="11" id="KW-1185">Reference proteome</keyword>
<evidence type="ECO:0000256" key="8">
    <source>
        <dbReference type="ARBA" id="ARBA00039340"/>
    </source>
</evidence>
<feature type="domain" description="Glycolipid transfer protein" evidence="9">
    <location>
        <begin position="19"/>
        <end position="70"/>
    </location>
</feature>
<dbReference type="PANTHER" id="PTHR10219:SF97">
    <property type="entry name" value="GLYCOLIPID TRANSFER PROTEIN"/>
    <property type="match status" value="1"/>
</dbReference>
<keyword evidence="3" id="KW-0813">Transport</keyword>
<dbReference type="InterPro" id="IPR036497">
    <property type="entry name" value="GLTP_sf"/>
</dbReference>
<comment type="function">
    <text evidence="7">Accelerates the intermembrane transfer of various glycolipids. Catalyzes the transfer of various glycosphingolipids between membranes but does not catalyze the transfer of phospholipids. May be involved in the intracellular translocation of glucosylceramides.</text>
</comment>
<evidence type="ECO:0000259" key="9">
    <source>
        <dbReference type="Pfam" id="PF08718"/>
    </source>
</evidence>
<comment type="similarity">
    <text evidence="2">Belongs to the GLTP family.</text>
</comment>
<accession>S7NNS9</accession>
<evidence type="ECO:0000256" key="1">
    <source>
        <dbReference type="ARBA" id="ARBA00004496"/>
    </source>
</evidence>
<dbReference type="GO" id="GO:1902388">
    <property type="term" value="F:ceramide 1-phosphate transfer activity"/>
    <property type="evidence" value="ECO:0007669"/>
    <property type="project" value="TreeGrafter"/>
</dbReference>
<dbReference type="SUPFAM" id="SSF110004">
    <property type="entry name" value="Glycolipid transfer protein, GLTP"/>
    <property type="match status" value="1"/>
</dbReference>
<reference evidence="10 11" key="1">
    <citation type="journal article" date="2013" name="Nat. Commun.">
        <title>Genome analysis reveals insights into physiology and longevity of the Brandt's bat Myotis brandtii.</title>
        <authorList>
            <person name="Seim I."/>
            <person name="Fang X."/>
            <person name="Xiong Z."/>
            <person name="Lobanov A.V."/>
            <person name="Huang Z."/>
            <person name="Ma S."/>
            <person name="Feng Y."/>
            <person name="Turanov A.A."/>
            <person name="Zhu Y."/>
            <person name="Lenz T.L."/>
            <person name="Gerashchenko M.V."/>
            <person name="Fan D."/>
            <person name="Hee Yim S."/>
            <person name="Yao X."/>
            <person name="Jordan D."/>
            <person name="Xiong Y."/>
            <person name="Ma Y."/>
            <person name="Lyapunov A.N."/>
            <person name="Chen G."/>
            <person name="Kulakova O.I."/>
            <person name="Sun Y."/>
            <person name="Lee S.G."/>
            <person name="Bronson R.T."/>
            <person name="Moskalev A.A."/>
            <person name="Sunyaev S.R."/>
            <person name="Zhang G."/>
            <person name="Krogh A."/>
            <person name="Wang J."/>
            <person name="Gladyshev V.N."/>
        </authorList>
    </citation>
    <scope>NUCLEOTIDE SEQUENCE [LARGE SCALE GENOMIC DNA]</scope>
</reference>
<gene>
    <name evidence="10" type="ORF">D623_10007558</name>
</gene>
<keyword evidence="5" id="KW-0677">Repeat</keyword>
<proteinExistence type="inferred from homology"/>
<dbReference type="PANTHER" id="PTHR10219">
    <property type="entry name" value="GLYCOLIPID TRANSFER PROTEIN-RELATED"/>
    <property type="match status" value="1"/>
</dbReference>
<evidence type="ECO:0000256" key="5">
    <source>
        <dbReference type="ARBA" id="ARBA00022737"/>
    </source>
</evidence>
<dbReference type="Gene3D" id="1.10.3520.10">
    <property type="entry name" value="Glycolipid transfer protein"/>
    <property type="match status" value="1"/>
</dbReference>
<dbReference type="GO" id="GO:0016020">
    <property type="term" value="C:membrane"/>
    <property type="evidence" value="ECO:0007669"/>
    <property type="project" value="TreeGrafter"/>
</dbReference>
<dbReference type="Pfam" id="PF08718">
    <property type="entry name" value="GLTP"/>
    <property type="match status" value="1"/>
</dbReference>
<sequence>MALLTKHLLKPLPEEKQMETRPFLETVSHLPPIFDCLGSPMFMPIKADISGNITKIKAVYNTDPAKFQTL</sequence>
<evidence type="ECO:0000256" key="4">
    <source>
        <dbReference type="ARBA" id="ARBA00022490"/>
    </source>
</evidence>
<dbReference type="AlphaFoldDB" id="S7NNS9"/>
<dbReference type="GO" id="GO:0005829">
    <property type="term" value="C:cytosol"/>
    <property type="evidence" value="ECO:0007669"/>
    <property type="project" value="TreeGrafter"/>
</dbReference>
<dbReference type="InterPro" id="IPR014830">
    <property type="entry name" value="Glycolipid_transfer_prot_dom"/>
</dbReference>
<evidence type="ECO:0000256" key="6">
    <source>
        <dbReference type="ARBA" id="ARBA00023055"/>
    </source>
</evidence>
<keyword evidence="6" id="KW-0445">Lipid transport</keyword>
<protein>
    <recommendedName>
        <fullName evidence="8">Glycolipid transfer protein</fullName>
    </recommendedName>
</protein>
<name>S7NNS9_MYOBR</name>
<comment type="subcellular location">
    <subcellularLocation>
        <location evidence="1">Cytoplasm</location>
    </subcellularLocation>
</comment>
<evidence type="ECO:0000256" key="7">
    <source>
        <dbReference type="ARBA" id="ARBA00037246"/>
    </source>
</evidence>